<comment type="caution">
    <text evidence="2">The sequence shown here is derived from an EMBL/GenBank/DDBJ whole genome shotgun (WGS) entry which is preliminary data.</text>
</comment>
<evidence type="ECO:0000256" key="1">
    <source>
        <dbReference type="SAM" id="MobiDB-lite"/>
    </source>
</evidence>
<feature type="region of interest" description="Disordered" evidence="1">
    <location>
        <begin position="76"/>
        <end position="127"/>
    </location>
</feature>
<feature type="compositionally biased region" description="Low complexity" evidence="1">
    <location>
        <begin position="101"/>
        <end position="127"/>
    </location>
</feature>
<gene>
    <name evidence="2" type="ORF">QBC32DRAFT_8395</name>
</gene>
<dbReference type="AlphaFoldDB" id="A0AAN6NT93"/>
<accession>A0AAN6NT93</accession>
<dbReference type="EMBL" id="MU859168">
    <property type="protein sequence ID" value="KAK3950714.1"/>
    <property type="molecule type" value="Genomic_DNA"/>
</dbReference>
<feature type="compositionally biased region" description="Low complexity" evidence="1">
    <location>
        <begin position="81"/>
        <end position="94"/>
    </location>
</feature>
<protein>
    <submittedName>
        <fullName evidence="2">Uncharacterized protein</fullName>
    </submittedName>
</protein>
<reference evidence="2" key="1">
    <citation type="journal article" date="2023" name="Mol. Phylogenet. Evol.">
        <title>Genome-scale phylogeny and comparative genomics of the fungal order Sordariales.</title>
        <authorList>
            <person name="Hensen N."/>
            <person name="Bonometti L."/>
            <person name="Westerberg I."/>
            <person name="Brannstrom I.O."/>
            <person name="Guillou S."/>
            <person name="Cros-Aarteil S."/>
            <person name="Calhoun S."/>
            <person name="Haridas S."/>
            <person name="Kuo A."/>
            <person name="Mondo S."/>
            <person name="Pangilinan J."/>
            <person name="Riley R."/>
            <person name="LaButti K."/>
            <person name="Andreopoulos B."/>
            <person name="Lipzen A."/>
            <person name="Chen C."/>
            <person name="Yan M."/>
            <person name="Daum C."/>
            <person name="Ng V."/>
            <person name="Clum A."/>
            <person name="Steindorff A."/>
            <person name="Ohm R.A."/>
            <person name="Martin F."/>
            <person name="Silar P."/>
            <person name="Natvig D.O."/>
            <person name="Lalanne C."/>
            <person name="Gautier V."/>
            <person name="Ament-Velasquez S.L."/>
            <person name="Kruys A."/>
            <person name="Hutchinson M.I."/>
            <person name="Powell A.J."/>
            <person name="Barry K."/>
            <person name="Miller A.N."/>
            <person name="Grigoriev I.V."/>
            <person name="Debuchy R."/>
            <person name="Gladieux P."/>
            <person name="Hiltunen Thoren M."/>
            <person name="Johannesson H."/>
        </authorList>
    </citation>
    <scope>NUCLEOTIDE SEQUENCE</scope>
    <source>
        <strain evidence="2">CBS 626.80</strain>
    </source>
</reference>
<reference evidence="2" key="2">
    <citation type="submission" date="2023-06" db="EMBL/GenBank/DDBJ databases">
        <authorList>
            <consortium name="Lawrence Berkeley National Laboratory"/>
            <person name="Mondo S.J."/>
            <person name="Hensen N."/>
            <person name="Bonometti L."/>
            <person name="Westerberg I."/>
            <person name="Brannstrom I.O."/>
            <person name="Guillou S."/>
            <person name="Cros-Aarteil S."/>
            <person name="Calhoun S."/>
            <person name="Haridas S."/>
            <person name="Kuo A."/>
            <person name="Pangilinan J."/>
            <person name="Riley R."/>
            <person name="Labutti K."/>
            <person name="Andreopoulos B."/>
            <person name="Lipzen A."/>
            <person name="Chen C."/>
            <person name="Yanf M."/>
            <person name="Daum C."/>
            <person name="Ng V."/>
            <person name="Clum A."/>
            <person name="Steindorff A."/>
            <person name="Ohm R."/>
            <person name="Martin F."/>
            <person name="Silar P."/>
            <person name="Natvig D."/>
            <person name="Lalanne C."/>
            <person name="Gautier V."/>
            <person name="Ament-Velasquez S.L."/>
            <person name="Kruys A."/>
            <person name="Hutchinson M.I."/>
            <person name="Powell A.J."/>
            <person name="Barry K."/>
            <person name="Miller A.N."/>
            <person name="Grigoriev I.V."/>
            <person name="Debuchy R."/>
            <person name="Gladieux P."/>
            <person name="Thoren M.H."/>
            <person name="Johannesson H."/>
        </authorList>
    </citation>
    <scope>NUCLEOTIDE SEQUENCE</scope>
    <source>
        <strain evidence="2">CBS 626.80</strain>
    </source>
</reference>
<name>A0AAN6NT93_9PEZI</name>
<evidence type="ECO:0000313" key="3">
    <source>
        <dbReference type="Proteomes" id="UP001303222"/>
    </source>
</evidence>
<organism evidence="2 3">
    <name type="scientific">Pseudoneurospora amorphoporcata</name>
    <dbReference type="NCBI Taxonomy" id="241081"/>
    <lineage>
        <taxon>Eukaryota</taxon>
        <taxon>Fungi</taxon>
        <taxon>Dikarya</taxon>
        <taxon>Ascomycota</taxon>
        <taxon>Pezizomycotina</taxon>
        <taxon>Sordariomycetes</taxon>
        <taxon>Sordariomycetidae</taxon>
        <taxon>Sordariales</taxon>
        <taxon>Sordariaceae</taxon>
        <taxon>Pseudoneurospora</taxon>
    </lineage>
</organism>
<proteinExistence type="predicted"/>
<feature type="compositionally biased region" description="Low complexity" evidence="1">
    <location>
        <begin position="30"/>
        <end position="39"/>
    </location>
</feature>
<keyword evidence="3" id="KW-1185">Reference proteome</keyword>
<feature type="region of interest" description="Disordered" evidence="1">
    <location>
        <begin position="16"/>
        <end position="43"/>
    </location>
</feature>
<evidence type="ECO:0000313" key="2">
    <source>
        <dbReference type="EMBL" id="KAK3950714.1"/>
    </source>
</evidence>
<sequence>MNAYLASQSSLSFSFHSHHSMSMPEPPSSMPSSRSCSSPYNPYDQSTYHNRDLALQTYLALHSQHESLVQHLDELRPSTCSHRGSPSTSPTRSMSSHHGRSSPLPRQRQRSSGFGPGSGSSSSLTSSLAGSAMLGVDDTDHDHDHDQTTLAEVALEEAKLCDVNEGIKRTLTELLNCEATRGEGNRQFRSWVQGRLMEAERELRQGRGRRRRSAGSACSE</sequence>
<dbReference type="Proteomes" id="UP001303222">
    <property type="component" value="Unassembled WGS sequence"/>
</dbReference>